<evidence type="ECO:0008006" key="6">
    <source>
        <dbReference type="Google" id="ProtNLM"/>
    </source>
</evidence>
<keyword evidence="5" id="KW-1185">Reference proteome</keyword>
<feature type="signal peptide" evidence="3">
    <location>
        <begin position="1"/>
        <end position="20"/>
    </location>
</feature>
<proteinExistence type="predicted"/>
<organism evidence="4 5">
    <name type="scientific">Cladorrhinum samala</name>
    <dbReference type="NCBI Taxonomy" id="585594"/>
    <lineage>
        <taxon>Eukaryota</taxon>
        <taxon>Fungi</taxon>
        <taxon>Dikarya</taxon>
        <taxon>Ascomycota</taxon>
        <taxon>Pezizomycotina</taxon>
        <taxon>Sordariomycetes</taxon>
        <taxon>Sordariomycetidae</taxon>
        <taxon>Sordariales</taxon>
        <taxon>Podosporaceae</taxon>
        <taxon>Cladorrhinum</taxon>
    </lineage>
</organism>
<name>A0AAV9HXC5_9PEZI</name>
<dbReference type="Proteomes" id="UP001321749">
    <property type="component" value="Unassembled WGS sequence"/>
</dbReference>
<feature type="region of interest" description="Disordered" evidence="1">
    <location>
        <begin position="244"/>
        <end position="313"/>
    </location>
</feature>
<keyword evidence="2" id="KW-1133">Transmembrane helix</keyword>
<gene>
    <name evidence="4" type="ORF">QBC42DRAFT_48357</name>
</gene>
<evidence type="ECO:0000313" key="5">
    <source>
        <dbReference type="Proteomes" id="UP001321749"/>
    </source>
</evidence>
<sequence length="313" mass="33215">MRKRGYALAFSALFQTFCLAQSKCYFPDGSDSPEDVPCDPSAKYSACCRGVAGSYCMDTKFCREPNGKLSRGSCSDQNWLDPGCAKQCLGSFGGGVLIRTCANTTNTFYCCDYAQGCCDTGRGGFEIQPPNPQTWASYDVLSKQFVTFFPLSIPTSTRQISSSSTSMTISTSASISGEIINGPISPSPTPSETDIPQQQQAQSSDKSGISPGAYAGIGAGAAVGGIAILTLAILLWRKRHRAAGEQQNQQLDPQSPPPHLRNWTYPNPGIKELPGYAQSQELGQSHDAVHPGSLAGHPAVPNGHAPRYSELGG</sequence>
<reference evidence="4" key="1">
    <citation type="journal article" date="2023" name="Mol. Phylogenet. Evol.">
        <title>Genome-scale phylogeny and comparative genomics of the fungal order Sordariales.</title>
        <authorList>
            <person name="Hensen N."/>
            <person name="Bonometti L."/>
            <person name="Westerberg I."/>
            <person name="Brannstrom I.O."/>
            <person name="Guillou S."/>
            <person name="Cros-Aarteil S."/>
            <person name="Calhoun S."/>
            <person name="Haridas S."/>
            <person name="Kuo A."/>
            <person name="Mondo S."/>
            <person name="Pangilinan J."/>
            <person name="Riley R."/>
            <person name="LaButti K."/>
            <person name="Andreopoulos B."/>
            <person name="Lipzen A."/>
            <person name="Chen C."/>
            <person name="Yan M."/>
            <person name="Daum C."/>
            <person name="Ng V."/>
            <person name="Clum A."/>
            <person name="Steindorff A."/>
            <person name="Ohm R.A."/>
            <person name="Martin F."/>
            <person name="Silar P."/>
            <person name="Natvig D.O."/>
            <person name="Lalanne C."/>
            <person name="Gautier V."/>
            <person name="Ament-Velasquez S.L."/>
            <person name="Kruys A."/>
            <person name="Hutchinson M.I."/>
            <person name="Powell A.J."/>
            <person name="Barry K."/>
            <person name="Miller A.N."/>
            <person name="Grigoriev I.V."/>
            <person name="Debuchy R."/>
            <person name="Gladieux P."/>
            <person name="Hiltunen Thoren M."/>
            <person name="Johannesson H."/>
        </authorList>
    </citation>
    <scope>NUCLEOTIDE SEQUENCE</scope>
    <source>
        <strain evidence="4">PSN324</strain>
    </source>
</reference>
<evidence type="ECO:0000256" key="1">
    <source>
        <dbReference type="SAM" id="MobiDB-lite"/>
    </source>
</evidence>
<feature type="chain" id="PRO_5043765415" description="Mid2 domain-containing protein" evidence="3">
    <location>
        <begin position="21"/>
        <end position="313"/>
    </location>
</feature>
<evidence type="ECO:0000256" key="2">
    <source>
        <dbReference type="SAM" id="Phobius"/>
    </source>
</evidence>
<evidence type="ECO:0000256" key="3">
    <source>
        <dbReference type="SAM" id="SignalP"/>
    </source>
</evidence>
<keyword evidence="2" id="KW-0812">Transmembrane</keyword>
<protein>
    <recommendedName>
        <fullName evidence="6">Mid2 domain-containing protein</fullName>
    </recommendedName>
</protein>
<feature type="region of interest" description="Disordered" evidence="1">
    <location>
        <begin position="178"/>
        <end position="209"/>
    </location>
</feature>
<dbReference type="EMBL" id="MU864949">
    <property type="protein sequence ID" value="KAK4464364.1"/>
    <property type="molecule type" value="Genomic_DNA"/>
</dbReference>
<feature type="transmembrane region" description="Helical" evidence="2">
    <location>
        <begin position="213"/>
        <end position="236"/>
    </location>
</feature>
<dbReference type="AlphaFoldDB" id="A0AAV9HXC5"/>
<comment type="caution">
    <text evidence="4">The sequence shown here is derived from an EMBL/GenBank/DDBJ whole genome shotgun (WGS) entry which is preliminary data.</text>
</comment>
<keyword evidence="2" id="KW-0472">Membrane</keyword>
<accession>A0AAV9HXC5</accession>
<evidence type="ECO:0000313" key="4">
    <source>
        <dbReference type="EMBL" id="KAK4464364.1"/>
    </source>
</evidence>
<reference evidence="4" key="2">
    <citation type="submission" date="2023-06" db="EMBL/GenBank/DDBJ databases">
        <authorList>
            <consortium name="Lawrence Berkeley National Laboratory"/>
            <person name="Mondo S.J."/>
            <person name="Hensen N."/>
            <person name="Bonometti L."/>
            <person name="Westerberg I."/>
            <person name="Brannstrom I.O."/>
            <person name="Guillou S."/>
            <person name="Cros-Aarteil S."/>
            <person name="Calhoun S."/>
            <person name="Haridas S."/>
            <person name="Kuo A."/>
            <person name="Pangilinan J."/>
            <person name="Riley R."/>
            <person name="Labutti K."/>
            <person name="Andreopoulos B."/>
            <person name="Lipzen A."/>
            <person name="Chen C."/>
            <person name="Yanf M."/>
            <person name="Daum C."/>
            <person name="Ng V."/>
            <person name="Clum A."/>
            <person name="Steindorff A."/>
            <person name="Ohm R."/>
            <person name="Martin F."/>
            <person name="Silar P."/>
            <person name="Natvig D."/>
            <person name="Lalanne C."/>
            <person name="Gautier V."/>
            <person name="Ament-Velasquez S.L."/>
            <person name="Kruys A."/>
            <person name="Hutchinson M.I."/>
            <person name="Powell A.J."/>
            <person name="Barry K."/>
            <person name="Miller A.N."/>
            <person name="Grigoriev I.V."/>
            <person name="Debuchy R."/>
            <person name="Gladieux P."/>
            <person name="Thoren M.H."/>
            <person name="Johannesson H."/>
        </authorList>
    </citation>
    <scope>NUCLEOTIDE SEQUENCE</scope>
    <source>
        <strain evidence="4">PSN324</strain>
    </source>
</reference>
<feature type="compositionally biased region" description="Polar residues" evidence="1">
    <location>
        <begin position="190"/>
        <end position="207"/>
    </location>
</feature>
<keyword evidence="3" id="KW-0732">Signal</keyword>